<evidence type="ECO:0000313" key="2">
    <source>
        <dbReference type="Proteomes" id="UP001164250"/>
    </source>
</evidence>
<comment type="caution">
    <text evidence="1">The sequence shown here is derived from an EMBL/GenBank/DDBJ whole genome shotgun (WGS) entry which is preliminary data.</text>
</comment>
<accession>A0ACC1AJH4</accession>
<organism evidence="1 2">
    <name type="scientific">Pistacia atlantica</name>
    <dbReference type="NCBI Taxonomy" id="434234"/>
    <lineage>
        <taxon>Eukaryota</taxon>
        <taxon>Viridiplantae</taxon>
        <taxon>Streptophyta</taxon>
        <taxon>Embryophyta</taxon>
        <taxon>Tracheophyta</taxon>
        <taxon>Spermatophyta</taxon>
        <taxon>Magnoliopsida</taxon>
        <taxon>eudicotyledons</taxon>
        <taxon>Gunneridae</taxon>
        <taxon>Pentapetalae</taxon>
        <taxon>rosids</taxon>
        <taxon>malvids</taxon>
        <taxon>Sapindales</taxon>
        <taxon>Anacardiaceae</taxon>
        <taxon>Pistacia</taxon>
    </lineage>
</organism>
<sequence length="102" mass="11671">MEFITCSCVFLAIMGFFMFKYQVVKYKWPLETGNFGSTNELTLSSFSYSELKKATNGFEEGLDRGSVRALYKGVLFKGEKLVAVKRLEKMMVGKESCMQRCM</sequence>
<gene>
    <name evidence="1" type="ORF">Patl1_08205</name>
</gene>
<proteinExistence type="predicted"/>
<protein>
    <submittedName>
        <fullName evidence="1">Uncharacterized protein</fullName>
    </submittedName>
</protein>
<reference evidence="2" key="1">
    <citation type="journal article" date="2023" name="G3 (Bethesda)">
        <title>Genome assembly and association tests identify interacting loci associated with vigor, precocity, and sex in interspecific pistachio rootstocks.</title>
        <authorList>
            <person name="Palmer W."/>
            <person name="Jacygrad E."/>
            <person name="Sagayaradj S."/>
            <person name="Cavanaugh K."/>
            <person name="Han R."/>
            <person name="Bertier L."/>
            <person name="Beede B."/>
            <person name="Kafkas S."/>
            <person name="Golino D."/>
            <person name="Preece J."/>
            <person name="Michelmore R."/>
        </authorList>
    </citation>
    <scope>NUCLEOTIDE SEQUENCE [LARGE SCALE GENOMIC DNA]</scope>
</reference>
<dbReference type="EMBL" id="CM047906">
    <property type="protein sequence ID" value="KAJ0086823.1"/>
    <property type="molecule type" value="Genomic_DNA"/>
</dbReference>
<dbReference type="Proteomes" id="UP001164250">
    <property type="component" value="Chromosome 10"/>
</dbReference>
<evidence type="ECO:0000313" key="1">
    <source>
        <dbReference type="EMBL" id="KAJ0086823.1"/>
    </source>
</evidence>
<keyword evidence="2" id="KW-1185">Reference proteome</keyword>
<name>A0ACC1AJH4_9ROSI</name>